<evidence type="ECO:0000256" key="3">
    <source>
        <dbReference type="ARBA" id="ARBA00023136"/>
    </source>
</evidence>
<keyword evidence="2" id="KW-0732">Signal</keyword>
<evidence type="ECO:0000313" key="8">
    <source>
        <dbReference type="Proteomes" id="UP000217889"/>
    </source>
</evidence>
<dbReference type="AlphaFoldDB" id="A0A291H0B5"/>
<keyword evidence="4" id="KW-0564">Palmitate</keyword>
<evidence type="ECO:0000256" key="1">
    <source>
        <dbReference type="ARBA" id="ARBA00022475"/>
    </source>
</evidence>
<keyword evidence="1" id="KW-1003">Cell membrane</keyword>
<sequence length="653" mass="71408">MGGRDREDEALAVDHAGVEVRRWDPMAEEPEIEASRAEPLQLERRHLLLQDDLHPGQDLLRLGEQRPERAHRGGGGEPQGDASRTPVVDPSHEVRQRLRLRQEAARLHLQGLAGGRERRALRRALEEQGARQGLQPLDPAGQWRLRHRQPLGGTTEMALVGDGDEGGEAVQREFHAEKVSKYAKRVLDGHHSTFLQCSPPRSVVEVTRPMETAMKRRTALIAPLTGALLLAGCSGMTSQAQVAQLPRTDQSLDIWQRKAPNTPSDMIGQELVAAFTAKTGIKAELTSLSQDFELKLQQRAVQRNLPDIVINDTAQLGTMQTQGLLREIDRDEIEGASDLHERAWDGATGYDGRTYGVPMTAHTVALFNRRDWREKLGIAVPESWDDLVDMWTAYTTEDPDGTGKQVAGIAIAGTTKRGYVSWNTSSFFWSGGGEYVEETKGGLRSAIADDGSIQALTWIRDLACDSAVIQPGASSQDTGGSKDTFLAGRAGSFLVAPYELPIIRETLGDAFEVLTPPPGPTGLTTLAEGNNLYLMAGSDSNEAQQAFAEFVISPEGQAIGMAGDRDGNLVRLPVNTTVDMMDTRTDREWEHFQEIYDRYGRYVPAVPNWNPFLQGSATTINALISDCSLDVGAEAEKLHASFTAALEEQGALA</sequence>
<keyword evidence="5" id="KW-0449">Lipoprotein</keyword>
<dbReference type="PANTHER" id="PTHR43649">
    <property type="entry name" value="ARABINOSE-BINDING PROTEIN-RELATED"/>
    <property type="match status" value="1"/>
</dbReference>
<dbReference type="EMBL" id="CP023564">
    <property type="protein sequence ID" value="ATG55796.1"/>
    <property type="molecule type" value="Genomic_DNA"/>
</dbReference>
<dbReference type="PANTHER" id="PTHR43649:SF33">
    <property type="entry name" value="POLYGALACTURONAN_RHAMNOGALACTURONAN-BINDING PROTEIN YTCQ"/>
    <property type="match status" value="1"/>
</dbReference>
<evidence type="ECO:0008006" key="9">
    <source>
        <dbReference type="Google" id="ProtNLM"/>
    </source>
</evidence>
<gene>
    <name evidence="7" type="ORF">CFK41_14175</name>
</gene>
<evidence type="ECO:0000256" key="4">
    <source>
        <dbReference type="ARBA" id="ARBA00023139"/>
    </source>
</evidence>
<organism evidence="7 8">
    <name type="scientific">Brachybacterium ginsengisoli</name>
    <dbReference type="NCBI Taxonomy" id="1331682"/>
    <lineage>
        <taxon>Bacteria</taxon>
        <taxon>Bacillati</taxon>
        <taxon>Actinomycetota</taxon>
        <taxon>Actinomycetes</taxon>
        <taxon>Micrococcales</taxon>
        <taxon>Dermabacteraceae</taxon>
        <taxon>Brachybacterium</taxon>
    </lineage>
</organism>
<keyword evidence="3" id="KW-0472">Membrane</keyword>
<dbReference type="SUPFAM" id="SSF53850">
    <property type="entry name" value="Periplasmic binding protein-like II"/>
    <property type="match status" value="1"/>
</dbReference>
<reference evidence="7 8" key="1">
    <citation type="journal article" date="2014" name="Int. J. Syst. Evol. Microbiol.">
        <title>Brachybacterium ginsengisoli sp. nov., isolated from soil of a ginseng field.</title>
        <authorList>
            <person name="Hoang V.A."/>
            <person name="Kim Y.J."/>
            <person name="Nguyen N.L."/>
            <person name="Yang D.C."/>
        </authorList>
    </citation>
    <scope>NUCLEOTIDE SEQUENCE [LARGE SCALE GENOMIC DNA]</scope>
    <source>
        <strain evidence="7 8">DCY80</strain>
    </source>
</reference>
<proteinExistence type="predicted"/>
<dbReference type="Proteomes" id="UP000217889">
    <property type="component" value="Chromosome"/>
</dbReference>
<name>A0A291H0B5_9MICO</name>
<evidence type="ECO:0000256" key="5">
    <source>
        <dbReference type="ARBA" id="ARBA00023288"/>
    </source>
</evidence>
<keyword evidence="8" id="KW-1185">Reference proteome</keyword>
<dbReference type="InterPro" id="IPR006059">
    <property type="entry name" value="SBP"/>
</dbReference>
<protein>
    <recommendedName>
        <fullName evidence="9">Sugar ABC transporter substrate-binding protein</fullName>
    </recommendedName>
</protein>
<evidence type="ECO:0000256" key="2">
    <source>
        <dbReference type="ARBA" id="ARBA00022729"/>
    </source>
</evidence>
<dbReference type="Gene3D" id="3.40.190.10">
    <property type="entry name" value="Periplasmic binding protein-like II"/>
    <property type="match status" value="1"/>
</dbReference>
<feature type="region of interest" description="Disordered" evidence="6">
    <location>
        <begin position="67"/>
        <end position="91"/>
    </location>
</feature>
<evidence type="ECO:0000256" key="6">
    <source>
        <dbReference type="SAM" id="MobiDB-lite"/>
    </source>
</evidence>
<dbReference type="InterPro" id="IPR050490">
    <property type="entry name" value="Bact_solute-bd_prot1"/>
</dbReference>
<dbReference type="Pfam" id="PF01547">
    <property type="entry name" value="SBP_bac_1"/>
    <property type="match status" value="1"/>
</dbReference>
<dbReference type="KEGG" id="bgg:CFK41_14175"/>
<evidence type="ECO:0000313" key="7">
    <source>
        <dbReference type="EMBL" id="ATG55796.1"/>
    </source>
</evidence>
<accession>A0A291H0B5</accession>